<protein>
    <submittedName>
        <fullName evidence="5">ABC transporter substrate-binding protein</fullName>
    </submittedName>
</protein>
<feature type="region of interest" description="Disordered" evidence="2">
    <location>
        <begin position="189"/>
        <end position="220"/>
    </location>
</feature>
<gene>
    <name evidence="5" type="ORF">Airi02_024910</name>
</gene>
<organism evidence="5 6">
    <name type="scientific">Actinoallomurus iriomotensis</name>
    <dbReference type="NCBI Taxonomy" id="478107"/>
    <lineage>
        <taxon>Bacteria</taxon>
        <taxon>Bacillati</taxon>
        <taxon>Actinomycetota</taxon>
        <taxon>Actinomycetes</taxon>
        <taxon>Streptosporangiales</taxon>
        <taxon>Thermomonosporaceae</taxon>
        <taxon>Actinoallomurus</taxon>
    </lineage>
</organism>
<name>A0A9W6VZC2_9ACTN</name>
<dbReference type="AlphaFoldDB" id="A0A9W6VZC2"/>
<reference evidence="5" key="1">
    <citation type="submission" date="2023-03" db="EMBL/GenBank/DDBJ databases">
        <title>Actinoallomurus iriomotensis NBRC 103684.</title>
        <authorList>
            <person name="Ichikawa N."/>
            <person name="Sato H."/>
            <person name="Tonouchi N."/>
        </authorList>
    </citation>
    <scope>NUCLEOTIDE SEQUENCE</scope>
    <source>
        <strain evidence="5">NBRC 103684</strain>
    </source>
</reference>
<dbReference type="InterPro" id="IPR001638">
    <property type="entry name" value="Solute-binding_3/MltF_N"/>
</dbReference>
<keyword evidence="1" id="KW-0732">Signal</keyword>
<dbReference type="CDD" id="cd01004">
    <property type="entry name" value="PBP2_MidA_like"/>
    <property type="match status" value="1"/>
</dbReference>
<evidence type="ECO:0000313" key="5">
    <source>
        <dbReference type="EMBL" id="GLY84562.1"/>
    </source>
</evidence>
<dbReference type="PANTHER" id="PTHR35936">
    <property type="entry name" value="MEMBRANE-BOUND LYTIC MUREIN TRANSGLYCOSYLASE F"/>
    <property type="match status" value="1"/>
</dbReference>
<evidence type="ECO:0000256" key="2">
    <source>
        <dbReference type="SAM" id="MobiDB-lite"/>
    </source>
</evidence>
<dbReference type="EMBL" id="BSTK01000003">
    <property type="protein sequence ID" value="GLY84562.1"/>
    <property type="molecule type" value="Genomic_DNA"/>
</dbReference>
<dbReference type="SMART" id="SM00079">
    <property type="entry name" value="PBPe"/>
    <property type="match status" value="1"/>
</dbReference>
<feature type="domain" description="Ionotropic glutamate receptor C-terminal" evidence="4">
    <location>
        <begin position="76"/>
        <end position="313"/>
    </location>
</feature>
<comment type="caution">
    <text evidence="5">The sequence shown here is derived from an EMBL/GenBank/DDBJ whole genome shotgun (WGS) entry which is preliminary data.</text>
</comment>
<dbReference type="Proteomes" id="UP001165074">
    <property type="component" value="Unassembled WGS sequence"/>
</dbReference>
<dbReference type="GO" id="GO:0016020">
    <property type="term" value="C:membrane"/>
    <property type="evidence" value="ECO:0007669"/>
    <property type="project" value="InterPro"/>
</dbReference>
<dbReference type="InterPro" id="IPR001320">
    <property type="entry name" value="Iontro_rcpt_C"/>
</dbReference>
<keyword evidence="6" id="KW-1185">Reference proteome</keyword>
<dbReference type="Pfam" id="PF00497">
    <property type="entry name" value="SBP_bac_3"/>
    <property type="match status" value="1"/>
</dbReference>
<evidence type="ECO:0000256" key="1">
    <source>
        <dbReference type="ARBA" id="ARBA00022729"/>
    </source>
</evidence>
<proteinExistence type="predicted"/>
<evidence type="ECO:0000259" key="4">
    <source>
        <dbReference type="SMART" id="SM00079"/>
    </source>
</evidence>
<dbReference type="SUPFAM" id="SSF53850">
    <property type="entry name" value="Periplasmic binding protein-like II"/>
    <property type="match status" value="1"/>
</dbReference>
<evidence type="ECO:0000313" key="6">
    <source>
        <dbReference type="Proteomes" id="UP001165074"/>
    </source>
</evidence>
<evidence type="ECO:0000259" key="3">
    <source>
        <dbReference type="SMART" id="SM00062"/>
    </source>
</evidence>
<dbReference type="PANTHER" id="PTHR35936:SF17">
    <property type="entry name" value="ARGININE-BINDING EXTRACELLULAR PROTEIN ARTP"/>
    <property type="match status" value="1"/>
</dbReference>
<sequence length="326" mass="34130">MRQGCAKMSPIDLATIGTSPDPLKEDAVHIGPLRRRGIALGITVMAGALALSACNAKTTTPGKKSALDTIKKNGKIVIATDASYAPNEFKQNGQVVGFDVDLGGAIAQKLGVKAEFQDVKFDNILPALQSKKYDISLSSFTDNKQREQSFDFVTYFSAGTGLMVKAGNPLKLSPDDLSLCGKKVAVEKGTTQEDELTPKSSAKPDAGARVDKCKQGGKPAPVKVSLDDQNAANLALGNGRADAVLADSPVAAYAAKESNGKFVIAGKAYDTAPYGIAIPKNENELRDAIQKAVKDLIGDGTYKQLTDKWGISDGGITDPKVNGATG</sequence>
<feature type="domain" description="Solute-binding protein family 3/N-terminal" evidence="3">
    <location>
        <begin position="75"/>
        <end position="313"/>
    </location>
</feature>
<accession>A0A9W6VZC2</accession>
<dbReference type="Gene3D" id="3.40.190.10">
    <property type="entry name" value="Periplasmic binding protein-like II"/>
    <property type="match status" value="2"/>
</dbReference>
<dbReference type="GO" id="GO:0015276">
    <property type="term" value="F:ligand-gated monoatomic ion channel activity"/>
    <property type="evidence" value="ECO:0007669"/>
    <property type="project" value="InterPro"/>
</dbReference>
<dbReference type="SMART" id="SM00062">
    <property type="entry name" value="PBPb"/>
    <property type="match status" value="1"/>
</dbReference>